<feature type="domain" description="WHIM2" evidence="4">
    <location>
        <begin position="71"/>
        <end position="216"/>
    </location>
</feature>
<accession>C1MXF3</accession>
<dbReference type="GeneID" id="9685823"/>
<dbReference type="RefSeq" id="XP_003060385.1">
    <property type="nucleotide sequence ID" value="XM_003060339.1"/>
</dbReference>
<organism evidence="6">
    <name type="scientific">Micromonas pusilla (strain CCMP1545)</name>
    <name type="common">Picoplanktonic green alga</name>
    <dbReference type="NCBI Taxonomy" id="564608"/>
    <lineage>
        <taxon>Eukaryota</taxon>
        <taxon>Viridiplantae</taxon>
        <taxon>Chlorophyta</taxon>
        <taxon>Mamiellophyceae</taxon>
        <taxon>Mamiellales</taxon>
        <taxon>Mamiellaceae</taxon>
        <taxon>Micromonas</taxon>
    </lineage>
</organism>
<dbReference type="Pfam" id="PF15613">
    <property type="entry name" value="WSD"/>
    <property type="match status" value="1"/>
</dbReference>
<feature type="compositionally biased region" description="Low complexity" evidence="3">
    <location>
        <begin position="240"/>
        <end position="255"/>
    </location>
</feature>
<feature type="compositionally biased region" description="Acidic residues" evidence="3">
    <location>
        <begin position="130"/>
        <end position="152"/>
    </location>
</feature>
<feature type="compositionally biased region" description="Basic and acidic residues" evidence="3">
    <location>
        <begin position="439"/>
        <end position="462"/>
    </location>
</feature>
<dbReference type="KEGG" id="mpp:MICPUCDRAFT_69078"/>
<evidence type="ECO:0000313" key="6">
    <source>
        <dbReference type="Proteomes" id="UP000001876"/>
    </source>
</evidence>
<evidence type="ECO:0000256" key="2">
    <source>
        <dbReference type="ARBA" id="ARBA00023242"/>
    </source>
</evidence>
<proteinExistence type="predicted"/>
<gene>
    <name evidence="5" type="ORF">MICPUCDRAFT_69078</name>
</gene>
<dbReference type="EMBL" id="GG663742">
    <property type="protein sequence ID" value="EEH55154.1"/>
    <property type="molecule type" value="Genomic_DNA"/>
</dbReference>
<feature type="compositionally biased region" description="Basic and acidic residues" evidence="3">
    <location>
        <begin position="256"/>
        <end position="265"/>
    </location>
</feature>
<protein>
    <submittedName>
        <fullName evidence="5">Predicted protein</fullName>
    </submittedName>
</protein>
<feature type="compositionally biased region" description="Low complexity" evidence="3">
    <location>
        <begin position="153"/>
        <end position="163"/>
    </location>
</feature>
<name>C1MXF3_MICPC</name>
<evidence type="ECO:0000259" key="4">
    <source>
        <dbReference type="Pfam" id="PF15613"/>
    </source>
</evidence>
<evidence type="ECO:0000256" key="3">
    <source>
        <dbReference type="SAM" id="MobiDB-lite"/>
    </source>
</evidence>
<keyword evidence="6" id="KW-1185">Reference proteome</keyword>
<comment type="subcellular location">
    <subcellularLocation>
        <location evidence="1">Nucleus</location>
    </subcellularLocation>
</comment>
<feature type="region of interest" description="Disordered" evidence="3">
    <location>
        <begin position="117"/>
        <end position="185"/>
    </location>
</feature>
<feature type="region of interest" description="Disordered" evidence="3">
    <location>
        <begin position="424"/>
        <end position="463"/>
    </location>
</feature>
<dbReference type="InterPro" id="IPR028941">
    <property type="entry name" value="WHIM2_dom"/>
</dbReference>
<sequence length="491" mass="50632">MDGAKVGGDKDGKGIGGGPGSGPAMKSYAVRMAGIAAANDANPVIPEAEGRARWQAKWHELEGNLRANDLRLDHLGVDRDDAAYWLIGNWGLVGRQPSGAGGGEGFSIGGLGGVATSSAAKKKKRKSTDGVDDSFDDGGDVDVTMEDDDDVADANADAKTPGPSSGGGGGGEYADKPPDESMWGVYGDAEKVATLAASLNEKGEREGSLWSELQRRFGAPRVEGPKPPSVESGDEDAANPGEGDATATATPPADGDLGRTADEGHPGATKKKTKPLAPPLPPIDAVVAVPPPPPDDGAWKPPRPVGAENSEPTGPGAAIAAARTELLAIDAALPDDAMCPARGSQTRRASWRRMTTSATDPATLAMSSVLLEASLAKNWLSPAWLPWSNPAPALRAASRANVSVAAAGVLMRAHALRRAVVWGGGAKVEKPPPPPPPPRETREERAARRAREAIGEWERPPEGMDADAAAALAVAAAADAEESERKRRRVE</sequence>
<reference evidence="5 6" key="1">
    <citation type="journal article" date="2009" name="Science">
        <title>Green evolution and dynamic adaptations revealed by genomes of the marine picoeukaryotes Micromonas.</title>
        <authorList>
            <person name="Worden A.Z."/>
            <person name="Lee J.H."/>
            <person name="Mock T."/>
            <person name="Rouze P."/>
            <person name="Simmons M.P."/>
            <person name="Aerts A.L."/>
            <person name="Allen A.E."/>
            <person name="Cuvelier M.L."/>
            <person name="Derelle E."/>
            <person name="Everett M.V."/>
            <person name="Foulon E."/>
            <person name="Grimwood J."/>
            <person name="Gundlach H."/>
            <person name="Henrissat B."/>
            <person name="Napoli C."/>
            <person name="McDonald S.M."/>
            <person name="Parker M.S."/>
            <person name="Rombauts S."/>
            <person name="Salamov A."/>
            <person name="Von Dassow P."/>
            <person name="Badger J.H."/>
            <person name="Coutinho P.M."/>
            <person name="Demir E."/>
            <person name="Dubchak I."/>
            <person name="Gentemann C."/>
            <person name="Eikrem W."/>
            <person name="Gready J.E."/>
            <person name="John U."/>
            <person name="Lanier W."/>
            <person name="Lindquist E.A."/>
            <person name="Lucas S."/>
            <person name="Mayer K.F."/>
            <person name="Moreau H."/>
            <person name="Not F."/>
            <person name="Otillar R."/>
            <person name="Panaud O."/>
            <person name="Pangilinan J."/>
            <person name="Paulsen I."/>
            <person name="Piegu B."/>
            <person name="Poliakov A."/>
            <person name="Robbens S."/>
            <person name="Schmutz J."/>
            <person name="Toulza E."/>
            <person name="Wyss T."/>
            <person name="Zelensky A."/>
            <person name="Zhou K."/>
            <person name="Armbrust E.V."/>
            <person name="Bhattacharya D."/>
            <person name="Goodenough U.W."/>
            <person name="Van de Peer Y."/>
            <person name="Grigoriev I.V."/>
        </authorList>
    </citation>
    <scope>NUCLEOTIDE SEQUENCE [LARGE SCALE GENOMIC DNA]</scope>
    <source>
        <strain evidence="5 6">CCMP1545</strain>
    </source>
</reference>
<dbReference type="Proteomes" id="UP000001876">
    <property type="component" value="Unassembled WGS sequence"/>
</dbReference>
<feature type="region of interest" description="Disordered" evidence="3">
    <location>
        <begin position="1"/>
        <end position="23"/>
    </location>
</feature>
<dbReference type="GO" id="GO:0005634">
    <property type="term" value="C:nucleus"/>
    <property type="evidence" value="ECO:0007669"/>
    <property type="project" value="UniProtKB-SubCell"/>
</dbReference>
<dbReference type="AlphaFoldDB" id="C1MXF3"/>
<evidence type="ECO:0000256" key="1">
    <source>
        <dbReference type="ARBA" id="ARBA00004123"/>
    </source>
</evidence>
<evidence type="ECO:0000313" key="5">
    <source>
        <dbReference type="EMBL" id="EEH55154.1"/>
    </source>
</evidence>
<feature type="region of interest" description="Disordered" evidence="3">
    <location>
        <begin position="197"/>
        <end position="313"/>
    </location>
</feature>
<keyword evidence="2" id="KW-0539">Nucleus</keyword>